<proteinExistence type="predicted"/>
<accession>A0A8H7D5U4</accession>
<reference evidence="1" key="1">
    <citation type="submission" date="2020-05" db="EMBL/GenBank/DDBJ databases">
        <title>Mycena genomes resolve the evolution of fungal bioluminescence.</title>
        <authorList>
            <person name="Tsai I.J."/>
        </authorList>
    </citation>
    <scope>NUCLEOTIDE SEQUENCE</scope>
    <source>
        <strain evidence="1">CCC161011</strain>
    </source>
</reference>
<evidence type="ECO:0000313" key="2">
    <source>
        <dbReference type="Proteomes" id="UP000620124"/>
    </source>
</evidence>
<dbReference type="OrthoDB" id="3145912at2759"/>
<gene>
    <name evidence="1" type="ORF">MVEN_00718200</name>
</gene>
<evidence type="ECO:0008006" key="3">
    <source>
        <dbReference type="Google" id="ProtNLM"/>
    </source>
</evidence>
<sequence>MLIASRVKEWVEPLLYRIIFLCPTFSVLDRISFTAQILHHVLATKPPGFLQKSVRHLFIDPSLEVSGFTGILAACDRATDLFVCFTSKGDVRRLSSFRCLQRLAISVTNLLDLVEMDETVVRNLTHLELMRTFHYFNLDGDANPSDLAKCLSSIPQLTHIAFNSLPTTPVYSTLCVNPRIQCIVCVALEPSGLARAGLLPNDNRFLCIDRTDFREDWLRGAEGGQDYWRLAETFIAAKRAGKVDRAVYSISDDDDSWNN</sequence>
<dbReference type="Proteomes" id="UP000620124">
    <property type="component" value="Unassembled WGS sequence"/>
</dbReference>
<comment type="caution">
    <text evidence="1">The sequence shown here is derived from an EMBL/GenBank/DDBJ whole genome shotgun (WGS) entry which is preliminary data.</text>
</comment>
<keyword evidence="2" id="KW-1185">Reference proteome</keyword>
<protein>
    <recommendedName>
        <fullName evidence="3">F-box domain-containing protein</fullName>
    </recommendedName>
</protein>
<dbReference type="AlphaFoldDB" id="A0A8H7D5U4"/>
<dbReference type="EMBL" id="JACAZI010000005">
    <property type="protein sequence ID" value="KAF7359923.1"/>
    <property type="molecule type" value="Genomic_DNA"/>
</dbReference>
<evidence type="ECO:0000313" key="1">
    <source>
        <dbReference type="EMBL" id="KAF7359923.1"/>
    </source>
</evidence>
<name>A0A8H7D5U4_9AGAR</name>
<organism evidence="1 2">
    <name type="scientific">Mycena venus</name>
    <dbReference type="NCBI Taxonomy" id="2733690"/>
    <lineage>
        <taxon>Eukaryota</taxon>
        <taxon>Fungi</taxon>
        <taxon>Dikarya</taxon>
        <taxon>Basidiomycota</taxon>
        <taxon>Agaricomycotina</taxon>
        <taxon>Agaricomycetes</taxon>
        <taxon>Agaricomycetidae</taxon>
        <taxon>Agaricales</taxon>
        <taxon>Marasmiineae</taxon>
        <taxon>Mycenaceae</taxon>
        <taxon>Mycena</taxon>
    </lineage>
</organism>